<evidence type="ECO:0000313" key="13">
    <source>
        <dbReference type="Proteomes" id="UP000549457"/>
    </source>
</evidence>
<keyword evidence="8" id="KW-0472">Membrane</keyword>
<keyword evidence="13" id="KW-1185">Reference proteome</keyword>
<evidence type="ECO:0000256" key="6">
    <source>
        <dbReference type="ARBA" id="ARBA00022840"/>
    </source>
</evidence>
<dbReference type="InterPro" id="IPR011868">
    <property type="entry name" value="ModC_ABC_ATP-bd"/>
</dbReference>
<dbReference type="NCBIfam" id="TIGR02142">
    <property type="entry name" value="modC_ABC"/>
    <property type="match status" value="1"/>
</dbReference>
<dbReference type="PANTHER" id="PTHR43514:SF4">
    <property type="entry name" value="ABC TRANSPORTER I FAMILY MEMBER 10"/>
    <property type="match status" value="1"/>
</dbReference>
<evidence type="ECO:0000256" key="3">
    <source>
        <dbReference type="ARBA" id="ARBA00022505"/>
    </source>
</evidence>
<dbReference type="PROSITE" id="PS00211">
    <property type="entry name" value="ABC_TRANSPORTER_1"/>
    <property type="match status" value="1"/>
</dbReference>
<dbReference type="PROSITE" id="PS50893">
    <property type="entry name" value="ABC_TRANSPORTER_2"/>
    <property type="match status" value="1"/>
</dbReference>
<dbReference type="InterPro" id="IPR050334">
    <property type="entry name" value="Molybdenum_import_ModC"/>
</dbReference>
<dbReference type="SMART" id="SM00382">
    <property type="entry name" value="AAA"/>
    <property type="match status" value="1"/>
</dbReference>
<evidence type="ECO:0000256" key="5">
    <source>
        <dbReference type="ARBA" id="ARBA00022741"/>
    </source>
</evidence>
<dbReference type="AlphaFoldDB" id="A0A840SSK2"/>
<sequence length="379" mass="40798">MTLVVDVSRRLGAFNLDARFETSGRLTAFFGHSGSGKTTLINLIAGLERPDRGRIEIDGRTLVDTDERVFVPTHRRRIGYVFQDARLFPHLTVRQNLAYGRLLSPRADRWADITRIIELLGIGHLLDRRPARLSGGEKSRVAVGRALAASPRLLLMDEPLAALDEDRKAEILPFVERLRDELGIPVVYVSHAIAEVARLATDVVLLAGGRAVASGPADEVLAHLELSLPESRDETAALVEVVLEGRDPDFGLSLLRSPAGLWRVSRLDAPTGARLRVRVRARDVMLALDRPTRISALNVFAATVLGVTETSDAPDALVDLDAGGDRLVARVTRQTVATLGLAPGVPLWAIVKAVSLDGTAAPGRAPLSGLAPTGPIARS</sequence>
<keyword evidence="6 12" id="KW-0067">ATP-binding</keyword>
<dbReference type="PROSITE" id="PS51866">
    <property type="entry name" value="MOP"/>
    <property type="match status" value="1"/>
</dbReference>
<proteinExistence type="predicted"/>
<dbReference type="GO" id="GO:0016887">
    <property type="term" value="F:ATP hydrolysis activity"/>
    <property type="evidence" value="ECO:0007669"/>
    <property type="project" value="InterPro"/>
</dbReference>
<keyword evidence="3 9" id="KW-0500">Molybdenum</keyword>
<keyword evidence="4" id="KW-0997">Cell inner membrane</keyword>
<dbReference type="Proteomes" id="UP000549457">
    <property type="component" value="Unassembled WGS sequence"/>
</dbReference>
<gene>
    <name evidence="12" type="ORF">HNP73_002249</name>
</gene>
<evidence type="ECO:0000256" key="2">
    <source>
        <dbReference type="ARBA" id="ARBA00022475"/>
    </source>
</evidence>
<evidence type="ECO:0000256" key="1">
    <source>
        <dbReference type="ARBA" id="ARBA00022448"/>
    </source>
</evidence>
<protein>
    <submittedName>
        <fullName evidence="12">Molybdate transport system ATP-binding protein</fullName>
    </submittedName>
</protein>
<feature type="domain" description="Mop" evidence="11">
    <location>
        <begin position="293"/>
        <end position="360"/>
    </location>
</feature>
<evidence type="ECO:0000313" key="12">
    <source>
        <dbReference type="EMBL" id="MBB5222313.1"/>
    </source>
</evidence>
<reference evidence="12 13" key="1">
    <citation type="submission" date="2020-08" db="EMBL/GenBank/DDBJ databases">
        <title>Genomic Encyclopedia of Type Strains, Phase IV (KMG-IV): sequencing the most valuable type-strain genomes for metagenomic binning, comparative biology and taxonomic classification.</title>
        <authorList>
            <person name="Goeker M."/>
        </authorList>
    </citation>
    <scope>NUCLEOTIDE SEQUENCE [LARGE SCALE GENOMIC DNA]</scope>
    <source>
        <strain evidence="12 13">DSM 101730</strain>
    </source>
</reference>
<dbReference type="InterPro" id="IPR003593">
    <property type="entry name" value="AAA+_ATPase"/>
</dbReference>
<organism evidence="12 13">
    <name type="scientific">Amaricoccus macauensis</name>
    <dbReference type="NCBI Taxonomy" id="57001"/>
    <lineage>
        <taxon>Bacteria</taxon>
        <taxon>Pseudomonadati</taxon>
        <taxon>Pseudomonadota</taxon>
        <taxon>Alphaproteobacteria</taxon>
        <taxon>Rhodobacterales</taxon>
        <taxon>Paracoccaceae</taxon>
        <taxon>Amaricoccus</taxon>
    </lineage>
</organism>
<dbReference type="SUPFAM" id="SSF52540">
    <property type="entry name" value="P-loop containing nucleoside triphosphate hydrolases"/>
    <property type="match status" value="1"/>
</dbReference>
<keyword evidence="1" id="KW-0813">Transport</keyword>
<keyword evidence="2" id="KW-1003">Cell membrane</keyword>
<dbReference type="Pfam" id="PF00005">
    <property type="entry name" value="ABC_tran"/>
    <property type="match status" value="1"/>
</dbReference>
<dbReference type="RefSeq" id="WP_184148945.1">
    <property type="nucleotide sequence ID" value="NZ_JACHFM010000002.1"/>
</dbReference>
<dbReference type="Pfam" id="PF03459">
    <property type="entry name" value="TOBE"/>
    <property type="match status" value="1"/>
</dbReference>
<feature type="domain" description="ABC transporter" evidence="10">
    <location>
        <begin position="2"/>
        <end position="233"/>
    </location>
</feature>
<dbReference type="GO" id="GO:0016020">
    <property type="term" value="C:membrane"/>
    <property type="evidence" value="ECO:0007669"/>
    <property type="project" value="InterPro"/>
</dbReference>
<accession>A0A840SSK2</accession>
<evidence type="ECO:0000256" key="4">
    <source>
        <dbReference type="ARBA" id="ARBA00022519"/>
    </source>
</evidence>
<dbReference type="InterPro" id="IPR004606">
    <property type="entry name" value="Mop_domain"/>
</dbReference>
<dbReference type="InterPro" id="IPR003439">
    <property type="entry name" value="ABC_transporter-like_ATP-bd"/>
</dbReference>
<dbReference type="Gene3D" id="2.40.50.100">
    <property type="match status" value="1"/>
</dbReference>
<dbReference type="GO" id="GO:0015098">
    <property type="term" value="F:molybdate ion transmembrane transporter activity"/>
    <property type="evidence" value="ECO:0007669"/>
    <property type="project" value="InterPro"/>
</dbReference>
<evidence type="ECO:0000259" key="11">
    <source>
        <dbReference type="PROSITE" id="PS51866"/>
    </source>
</evidence>
<evidence type="ECO:0000256" key="9">
    <source>
        <dbReference type="PROSITE-ProRule" id="PRU01213"/>
    </source>
</evidence>
<comment type="caution">
    <text evidence="12">The sequence shown here is derived from an EMBL/GenBank/DDBJ whole genome shotgun (WGS) entry which is preliminary data.</text>
</comment>
<dbReference type="PANTHER" id="PTHR43514">
    <property type="entry name" value="ABC TRANSPORTER I FAMILY MEMBER 10"/>
    <property type="match status" value="1"/>
</dbReference>
<keyword evidence="7" id="KW-1278">Translocase</keyword>
<evidence type="ECO:0000259" key="10">
    <source>
        <dbReference type="PROSITE" id="PS50893"/>
    </source>
</evidence>
<dbReference type="Gene3D" id="3.40.50.300">
    <property type="entry name" value="P-loop containing nucleotide triphosphate hydrolases"/>
    <property type="match status" value="1"/>
</dbReference>
<evidence type="ECO:0000256" key="8">
    <source>
        <dbReference type="ARBA" id="ARBA00023136"/>
    </source>
</evidence>
<dbReference type="SUPFAM" id="SSF50331">
    <property type="entry name" value="MOP-like"/>
    <property type="match status" value="1"/>
</dbReference>
<dbReference type="InterPro" id="IPR017871">
    <property type="entry name" value="ABC_transporter-like_CS"/>
</dbReference>
<dbReference type="InterPro" id="IPR008995">
    <property type="entry name" value="Mo/tungstate-bd_C_term_dom"/>
</dbReference>
<dbReference type="GO" id="GO:0005524">
    <property type="term" value="F:ATP binding"/>
    <property type="evidence" value="ECO:0007669"/>
    <property type="project" value="UniProtKB-KW"/>
</dbReference>
<name>A0A840SSK2_9RHOB</name>
<evidence type="ECO:0000256" key="7">
    <source>
        <dbReference type="ARBA" id="ARBA00022967"/>
    </source>
</evidence>
<dbReference type="GO" id="GO:0140359">
    <property type="term" value="F:ABC-type transporter activity"/>
    <property type="evidence" value="ECO:0007669"/>
    <property type="project" value="InterPro"/>
</dbReference>
<dbReference type="InterPro" id="IPR027417">
    <property type="entry name" value="P-loop_NTPase"/>
</dbReference>
<keyword evidence="5" id="KW-0547">Nucleotide-binding</keyword>
<dbReference type="EMBL" id="JACHFM010000002">
    <property type="protein sequence ID" value="MBB5222313.1"/>
    <property type="molecule type" value="Genomic_DNA"/>
</dbReference>
<dbReference type="InterPro" id="IPR005116">
    <property type="entry name" value="Transp-assoc_OB_typ1"/>
</dbReference>